<protein>
    <recommendedName>
        <fullName evidence="4">Transposase DDE domain-containing protein</fullName>
    </recommendedName>
</protein>
<organism evidence="2 3">
    <name type="scientific">Streptomyces glomeratus</name>
    <dbReference type="NCBI Taxonomy" id="284452"/>
    <lineage>
        <taxon>Bacteria</taxon>
        <taxon>Bacillati</taxon>
        <taxon>Actinomycetota</taxon>
        <taxon>Actinomycetes</taxon>
        <taxon>Kitasatosporales</taxon>
        <taxon>Streptomycetaceae</taxon>
        <taxon>Streptomyces</taxon>
    </lineage>
</organism>
<keyword evidence="3" id="KW-1185">Reference proteome</keyword>
<sequence length="103" mass="10950">MASTPGPKREGAPAQPKWWERSGVTVRRAVSSCPSRGRRNYYAGKGGQAVAKRVGYALCRGAPACARCRQLDACRVREADSSVAAQEASRRRASSEGEPGSAL</sequence>
<feature type="region of interest" description="Disordered" evidence="1">
    <location>
        <begin position="1"/>
        <end position="20"/>
    </location>
</feature>
<evidence type="ECO:0000256" key="1">
    <source>
        <dbReference type="SAM" id="MobiDB-lite"/>
    </source>
</evidence>
<accession>A0ABP6LV57</accession>
<feature type="region of interest" description="Disordered" evidence="1">
    <location>
        <begin position="81"/>
        <end position="103"/>
    </location>
</feature>
<evidence type="ECO:0000313" key="3">
    <source>
        <dbReference type="Proteomes" id="UP001501532"/>
    </source>
</evidence>
<evidence type="ECO:0000313" key="2">
    <source>
        <dbReference type="EMBL" id="GAA3062277.1"/>
    </source>
</evidence>
<name>A0ABP6LV57_9ACTN</name>
<proteinExistence type="predicted"/>
<reference evidence="3" key="1">
    <citation type="journal article" date="2019" name="Int. J. Syst. Evol. Microbiol.">
        <title>The Global Catalogue of Microorganisms (GCM) 10K type strain sequencing project: providing services to taxonomists for standard genome sequencing and annotation.</title>
        <authorList>
            <consortium name="The Broad Institute Genomics Platform"/>
            <consortium name="The Broad Institute Genome Sequencing Center for Infectious Disease"/>
            <person name="Wu L."/>
            <person name="Ma J."/>
        </authorList>
    </citation>
    <scope>NUCLEOTIDE SEQUENCE [LARGE SCALE GENOMIC DNA]</scope>
    <source>
        <strain evidence="3">JCM 9091</strain>
    </source>
</reference>
<evidence type="ECO:0008006" key="4">
    <source>
        <dbReference type="Google" id="ProtNLM"/>
    </source>
</evidence>
<gene>
    <name evidence="2" type="ORF">GCM10010448_52010</name>
</gene>
<dbReference type="EMBL" id="BAAAUF010000050">
    <property type="protein sequence ID" value="GAA3062277.1"/>
    <property type="molecule type" value="Genomic_DNA"/>
</dbReference>
<dbReference type="Proteomes" id="UP001501532">
    <property type="component" value="Unassembled WGS sequence"/>
</dbReference>
<comment type="caution">
    <text evidence="2">The sequence shown here is derived from an EMBL/GenBank/DDBJ whole genome shotgun (WGS) entry which is preliminary data.</text>
</comment>